<comment type="caution">
    <text evidence="1">The sequence shown here is derived from an EMBL/GenBank/DDBJ whole genome shotgun (WGS) entry which is preliminary data.</text>
</comment>
<reference evidence="1 2" key="1">
    <citation type="journal article" date="2018" name="Evol. Lett.">
        <title>Horizontal gene cluster transfer increased hallucinogenic mushroom diversity.</title>
        <authorList>
            <person name="Reynolds H.T."/>
            <person name="Vijayakumar V."/>
            <person name="Gluck-Thaler E."/>
            <person name="Korotkin H.B."/>
            <person name="Matheny P.B."/>
            <person name="Slot J.C."/>
        </authorList>
    </citation>
    <scope>NUCLEOTIDE SEQUENCE [LARGE SCALE GENOMIC DNA]</scope>
    <source>
        <strain evidence="1 2">SRW20</strain>
    </source>
</reference>
<proteinExistence type="predicted"/>
<gene>
    <name evidence="1" type="ORF">CVT26_013889</name>
</gene>
<accession>A0A409Y6C1</accession>
<dbReference type="EMBL" id="NHYE01001107">
    <property type="protein sequence ID" value="PPQ98488.1"/>
    <property type="molecule type" value="Genomic_DNA"/>
</dbReference>
<protein>
    <submittedName>
        <fullName evidence="1">Uncharacterized protein</fullName>
    </submittedName>
</protein>
<dbReference type="AlphaFoldDB" id="A0A409Y6C1"/>
<keyword evidence="2" id="KW-1185">Reference proteome</keyword>
<evidence type="ECO:0000313" key="2">
    <source>
        <dbReference type="Proteomes" id="UP000284706"/>
    </source>
</evidence>
<dbReference type="Proteomes" id="UP000284706">
    <property type="component" value="Unassembled WGS sequence"/>
</dbReference>
<dbReference type="InParanoid" id="A0A409Y6C1"/>
<evidence type="ECO:0000313" key="1">
    <source>
        <dbReference type="EMBL" id="PPQ98488.1"/>
    </source>
</evidence>
<organism evidence="1 2">
    <name type="scientific">Gymnopilus dilepis</name>
    <dbReference type="NCBI Taxonomy" id="231916"/>
    <lineage>
        <taxon>Eukaryota</taxon>
        <taxon>Fungi</taxon>
        <taxon>Dikarya</taxon>
        <taxon>Basidiomycota</taxon>
        <taxon>Agaricomycotina</taxon>
        <taxon>Agaricomycetes</taxon>
        <taxon>Agaricomycetidae</taxon>
        <taxon>Agaricales</taxon>
        <taxon>Agaricineae</taxon>
        <taxon>Hymenogastraceae</taxon>
        <taxon>Gymnopilus</taxon>
    </lineage>
</organism>
<name>A0A409Y6C1_9AGAR</name>
<sequence>MPLSGSPNGEYIPQTILNDVEQILESLHRRLGLQGLFVEDLKSWTEKFKVGTVSKKKEGYRAAILGSLVAFSESGFAELQALSQARKALKKTKKGPET</sequence>